<protein>
    <submittedName>
        <fullName evidence="1">Uncharacterized protein</fullName>
    </submittedName>
</protein>
<comment type="caution">
    <text evidence="1">The sequence shown here is derived from an EMBL/GenBank/DDBJ whole genome shotgun (WGS) entry which is preliminary data.</text>
</comment>
<accession>A0AAV4NA68</accession>
<proteinExistence type="predicted"/>
<dbReference type="AlphaFoldDB" id="A0AAV4NA68"/>
<dbReference type="EMBL" id="BPLR01020687">
    <property type="protein sequence ID" value="GIX81553.1"/>
    <property type="molecule type" value="Genomic_DNA"/>
</dbReference>
<organism evidence="1 2">
    <name type="scientific">Caerostris extrusa</name>
    <name type="common">Bark spider</name>
    <name type="synonym">Caerostris bankana</name>
    <dbReference type="NCBI Taxonomy" id="172846"/>
    <lineage>
        <taxon>Eukaryota</taxon>
        <taxon>Metazoa</taxon>
        <taxon>Ecdysozoa</taxon>
        <taxon>Arthropoda</taxon>
        <taxon>Chelicerata</taxon>
        <taxon>Arachnida</taxon>
        <taxon>Araneae</taxon>
        <taxon>Araneomorphae</taxon>
        <taxon>Entelegynae</taxon>
        <taxon>Araneoidea</taxon>
        <taxon>Araneidae</taxon>
        <taxon>Caerostris</taxon>
    </lineage>
</organism>
<reference evidence="1 2" key="1">
    <citation type="submission" date="2021-06" db="EMBL/GenBank/DDBJ databases">
        <title>Caerostris extrusa draft genome.</title>
        <authorList>
            <person name="Kono N."/>
            <person name="Arakawa K."/>
        </authorList>
    </citation>
    <scope>NUCLEOTIDE SEQUENCE [LARGE SCALE GENOMIC DNA]</scope>
</reference>
<dbReference type="Proteomes" id="UP001054945">
    <property type="component" value="Unassembled WGS sequence"/>
</dbReference>
<evidence type="ECO:0000313" key="1">
    <source>
        <dbReference type="EMBL" id="GIX81553.1"/>
    </source>
</evidence>
<gene>
    <name evidence="1" type="ORF">CEXT_227181</name>
</gene>
<sequence length="84" mass="9942">MRFTGAAEYMDIYDVQQMHAFLEILNELYWGCWTCGYLRCPANACILRNIQCFIWTDAIWISMMSSKWLHFSLLGSIANYEKEN</sequence>
<name>A0AAV4NA68_CAEEX</name>
<evidence type="ECO:0000313" key="2">
    <source>
        <dbReference type="Proteomes" id="UP001054945"/>
    </source>
</evidence>
<keyword evidence="2" id="KW-1185">Reference proteome</keyword>